<reference evidence="4" key="1">
    <citation type="submission" date="2017-06" db="EMBL/GenBank/DDBJ databases">
        <authorList>
            <person name="Varghese N."/>
            <person name="Submissions S."/>
        </authorList>
    </citation>
    <scope>NUCLEOTIDE SEQUENCE [LARGE SCALE GENOMIC DNA]</scope>
    <source>
        <strain evidence="4">DSM 46839</strain>
    </source>
</reference>
<dbReference type="InterPro" id="IPR011249">
    <property type="entry name" value="Metalloenz_LuxS/M16"/>
</dbReference>
<evidence type="ECO:0000259" key="2">
    <source>
        <dbReference type="Pfam" id="PF05193"/>
    </source>
</evidence>
<accession>A0A239B4C2</accession>
<dbReference type="Gene3D" id="3.30.830.10">
    <property type="entry name" value="Metalloenzyme, LuxS/M16 peptidase-like"/>
    <property type="match status" value="2"/>
</dbReference>
<dbReference type="AlphaFoldDB" id="A0A239B4C2"/>
<sequence>MSAPVLVPPLGEPRPQPELAVTEETLPSGLRLVVVPRPGVPLVELRLRVPFAAPTARAAGQHTARAAVLSGAVLLGTGRHDAPGIAEALQAHGGELSVSTDPDRLLFATTLLADGLAPVLGVVAEVLTDATYPAGQVEAERARVAERIAIARSQPGVIARTALASRRYGAHPYAEQLPEVDTVAAVRSQALRKLHRERVLPAGSTLVLVGDLDPAAAVDAVGSALGGWAGEGTAVAAPPVSLTAPGALQVVDRPGAVQSNLRLGGPAPMRTDPDLPAVRLANMVYGGYFSSRLVENIRERRGYSYSPRSSVDHLAAASSFLVEADVATEVTGPAFLEAWYELGRIALAPVTADELDAARRYVLGSMALSTATHAGLASTLSALAGSGLPPQWLAEHQQALARVTVEEVQDAARRFLQPAGLTAVVVGDADRVTEDLQTFGPVEVVRA</sequence>
<dbReference type="Pfam" id="PF00675">
    <property type="entry name" value="Peptidase_M16"/>
    <property type="match status" value="1"/>
</dbReference>
<dbReference type="Pfam" id="PF05193">
    <property type="entry name" value="Peptidase_M16_C"/>
    <property type="match status" value="1"/>
</dbReference>
<dbReference type="PANTHER" id="PTHR11851:SF224">
    <property type="entry name" value="PROCESSING PROTEASE"/>
    <property type="match status" value="1"/>
</dbReference>
<name>A0A239B4C2_9ACTN</name>
<dbReference type="PANTHER" id="PTHR11851">
    <property type="entry name" value="METALLOPROTEASE"/>
    <property type="match status" value="1"/>
</dbReference>
<proteinExistence type="predicted"/>
<dbReference type="GO" id="GO:0046872">
    <property type="term" value="F:metal ion binding"/>
    <property type="evidence" value="ECO:0007669"/>
    <property type="project" value="InterPro"/>
</dbReference>
<dbReference type="EMBL" id="FZOO01000001">
    <property type="protein sequence ID" value="SNS02826.1"/>
    <property type="molecule type" value="Genomic_DNA"/>
</dbReference>
<protein>
    <submittedName>
        <fullName evidence="3">Predicted Zn-dependent peptidase</fullName>
    </submittedName>
</protein>
<dbReference type="Proteomes" id="UP000198373">
    <property type="component" value="Unassembled WGS sequence"/>
</dbReference>
<organism evidence="3 4">
    <name type="scientific">Geodermatophilus pulveris</name>
    <dbReference type="NCBI Taxonomy" id="1564159"/>
    <lineage>
        <taxon>Bacteria</taxon>
        <taxon>Bacillati</taxon>
        <taxon>Actinomycetota</taxon>
        <taxon>Actinomycetes</taxon>
        <taxon>Geodermatophilales</taxon>
        <taxon>Geodermatophilaceae</taxon>
        <taxon>Geodermatophilus</taxon>
    </lineage>
</organism>
<dbReference type="InterPro" id="IPR007863">
    <property type="entry name" value="Peptidase_M16_C"/>
</dbReference>
<feature type="domain" description="Peptidase M16 C-terminal" evidence="2">
    <location>
        <begin position="188"/>
        <end position="360"/>
    </location>
</feature>
<dbReference type="OrthoDB" id="9811314at2"/>
<gene>
    <name evidence="3" type="ORF">SAMN06893096_101437</name>
</gene>
<feature type="domain" description="Peptidase M16 N-terminal" evidence="1">
    <location>
        <begin position="73"/>
        <end position="176"/>
    </location>
</feature>
<evidence type="ECO:0000313" key="3">
    <source>
        <dbReference type="EMBL" id="SNS02826.1"/>
    </source>
</evidence>
<evidence type="ECO:0000259" key="1">
    <source>
        <dbReference type="Pfam" id="PF00675"/>
    </source>
</evidence>
<keyword evidence="4" id="KW-1185">Reference proteome</keyword>
<dbReference type="InterPro" id="IPR011765">
    <property type="entry name" value="Pept_M16_N"/>
</dbReference>
<evidence type="ECO:0000313" key="4">
    <source>
        <dbReference type="Proteomes" id="UP000198373"/>
    </source>
</evidence>
<dbReference type="InterPro" id="IPR050361">
    <property type="entry name" value="MPP/UQCRC_Complex"/>
</dbReference>
<dbReference type="SUPFAM" id="SSF63411">
    <property type="entry name" value="LuxS/MPP-like metallohydrolase"/>
    <property type="match status" value="2"/>
</dbReference>
<dbReference type="RefSeq" id="WP_089303943.1">
    <property type="nucleotide sequence ID" value="NZ_FZOO01000001.1"/>
</dbReference>